<gene>
    <name evidence="2" type="ORF">EEDITHA_LOCUS23104</name>
</gene>
<organism evidence="2 3">
    <name type="scientific">Euphydryas editha</name>
    <name type="common">Edith's checkerspot</name>
    <dbReference type="NCBI Taxonomy" id="104508"/>
    <lineage>
        <taxon>Eukaryota</taxon>
        <taxon>Metazoa</taxon>
        <taxon>Ecdysozoa</taxon>
        <taxon>Arthropoda</taxon>
        <taxon>Hexapoda</taxon>
        <taxon>Insecta</taxon>
        <taxon>Pterygota</taxon>
        <taxon>Neoptera</taxon>
        <taxon>Endopterygota</taxon>
        <taxon>Lepidoptera</taxon>
        <taxon>Glossata</taxon>
        <taxon>Ditrysia</taxon>
        <taxon>Papilionoidea</taxon>
        <taxon>Nymphalidae</taxon>
        <taxon>Nymphalinae</taxon>
        <taxon>Euphydryas</taxon>
    </lineage>
</organism>
<evidence type="ECO:0000313" key="2">
    <source>
        <dbReference type="EMBL" id="CAH2109245.1"/>
    </source>
</evidence>
<dbReference type="InterPro" id="IPR036691">
    <property type="entry name" value="Endo/exonu/phosph_ase_sf"/>
</dbReference>
<reference evidence="2" key="1">
    <citation type="submission" date="2022-03" db="EMBL/GenBank/DDBJ databases">
        <authorList>
            <person name="Tunstrom K."/>
        </authorList>
    </citation>
    <scope>NUCLEOTIDE SEQUENCE</scope>
</reference>
<dbReference type="GO" id="GO:0003824">
    <property type="term" value="F:catalytic activity"/>
    <property type="evidence" value="ECO:0007669"/>
    <property type="project" value="InterPro"/>
</dbReference>
<evidence type="ECO:0000259" key="1">
    <source>
        <dbReference type="Pfam" id="PF14529"/>
    </source>
</evidence>
<name>A0AAU9VCQ2_EUPED</name>
<dbReference type="SUPFAM" id="SSF56219">
    <property type="entry name" value="DNase I-like"/>
    <property type="match status" value="1"/>
</dbReference>
<evidence type="ECO:0000313" key="3">
    <source>
        <dbReference type="Proteomes" id="UP001153954"/>
    </source>
</evidence>
<proteinExistence type="predicted"/>
<dbReference type="AlphaFoldDB" id="A0AAU9VCQ2"/>
<dbReference type="EMBL" id="CAKOGL010000064">
    <property type="protein sequence ID" value="CAH2109245.1"/>
    <property type="molecule type" value="Genomic_DNA"/>
</dbReference>
<comment type="caution">
    <text evidence="2">The sequence shown here is derived from an EMBL/GenBank/DDBJ whole genome shotgun (WGS) entry which is preliminary data.</text>
</comment>
<sequence>MIIEDDEYIFYYIGQTKGLHGVGFLVRRKYKDNIITFTGISERVCILEIKLENLCFAFIQAYAPTENSSQDELESFYEDLVKAHDSTSTEYIFSMGDFNAQIGTPEKHERPATGEYGFGIRSTRGGRLIQYAQEYNLKILNTMFKLKPKNRWTWISPNRNIKNEIDYIMTTKRHIVSKYEVLPSFSFGSDHRLIRATIHLKTTKKSRRNFSNTSNKLKTLEQQEMYLTNLNNFIPELVKTQNNYNVEEYYQQIIHYIKLSLKNIKGIQKNKILSVKALELMKERSVLQNKSKLNKTDKEKLKNLYKLTNKEIKRCYDTHRTRTIQRHLENSRSAKKAYKELNKAKTWVPLLQSGSNKFKSRTEIINAATNFYANLYSQPVTTKQKEVVYRCTDTSPIQQFTEKEILKQLMRLKLEKSPGPDGITNECIKVAKTLLLTPITILWNKILDEESVPHQWMESEIILLYKKGDPTDIGNYRPISLIPCFYKLFASCLLERIAPRHRCTSTDRTSRIQKWFQHNRSYPSSRPGDREILRI</sequence>
<feature type="domain" description="Endonuclease/exonuclease/phosphatase" evidence="1">
    <location>
        <begin position="57"/>
        <end position="194"/>
    </location>
</feature>
<protein>
    <recommendedName>
        <fullName evidence="1">Endonuclease/exonuclease/phosphatase domain-containing protein</fullName>
    </recommendedName>
</protein>
<dbReference type="Gene3D" id="3.60.10.10">
    <property type="entry name" value="Endonuclease/exonuclease/phosphatase"/>
    <property type="match status" value="1"/>
</dbReference>
<keyword evidence="3" id="KW-1185">Reference proteome</keyword>
<dbReference type="Pfam" id="PF14529">
    <property type="entry name" value="Exo_endo_phos_2"/>
    <property type="match status" value="1"/>
</dbReference>
<dbReference type="Proteomes" id="UP001153954">
    <property type="component" value="Unassembled WGS sequence"/>
</dbReference>
<dbReference type="PANTHER" id="PTHR19446">
    <property type="entry name" value="REVERSE TRANSCRIPTASES"/>
    <property type="match status" value="1"/>
</dbReference>
<accession>A0AAU9VCQ2</accession>
<dbReference type="CDD" id="cd09076">
    <property type="entry name" value="L1-EN"/>
    <property type="match status" value="1"/>
</dbReference>
<dbReference type="InterPro" id="IPR005135">
    <property type="entry name" value="Endo/exonuclease/phosphatase"/>
</dbReference>